<dbReference type="KEGG" id="nao:Y958_28100"/>
<accession>A0A248K1W3</accession>
<proteinExistence type="predicted"/>
<dbReference type="RefSeq" id="WP_088875120.1">
    <property type="nucleotide sequence ID" value="NZ_CP022112.1"/>
</dbReference>
<keyword evidence="2" id="KW-0812">Transmembrane</keyword>
<reference evidence="3 4" key="1">
    <citation type="submission" date="2017-06" db="EMBL/GenBank/DDBJ databases">
        <title>Complete genome sequence of Nitrospirillum amazonense strain CBAmC, an endophytic nitrogen-fixing and plant growth-promoting bacterium, isolated from sugarcane.</title>
        <authorList>
            <person name="Schwab S."/>
            <person name="dos Santos Teixeira K.R."/>
            <person name="Simoes Araujo J.L."/>
            <person name="Soares Vidal M."/>
            <person name="Borges de Freitas H.R."/>
            <person name="Rivello Crivelaro A.L."/>
            <person name="Bueno de Camargo Nunes A."/>
            <person name="dos Santos C.M."/>
            <person name="Palmeira da Silva Rosa D."/>
            <person name="da Silva Padilha D."/>
            <person name="da Silva E."/>
            <person name="Araujo Terra L."/>
            <person name="Soares Mendes V."/>
            <person name="Farinelli L."/>
            <person name="Magalhaes Cruz L."/>
            <person name="Baldani J.I."/>
        </authorList>
    </citation>
    <scope>NUCLEOTIDE SEQUENCE [LARGE SCALE GENOMIC DNA]</scope>
    <source>
        <strain evidence="3 4">CBAmC</strain>
    </source>
</reference>
<keyword evidence="2" id="KW-0472">Membrane</keyword>
<organism evidence="3 4">
    <name type="scientific">Nitrospirillum viridazoti CBAmc</name>
    <dbReference type="NCBI Taxonomy" id="1441467"/>
    <lineage>
        <taxon>Bacteria</taxon>
        <taxon>Pseudomonadati</taxon>
        <taxon>Pseudomonadota</taxon>
        <taxon>Alphaproteobacteria</taxon>
        <taxon>Rhodospirillales</taxon>
        <taxon>Azospirillaceae</taxon>
        <taxon>Nitrospirillum</taxon>
        <taxon>Nitrospirillum viridazoti</taxon>
    </lineage>
</organism>
<sequence>MGSIEERVMARVPVAGLIMLGIALVLGTWLVEKGEGRRTVGQAWVLAAAPQSLPLSGPARWADAVAAAAQGHRVQLVIHDVRRRAPTGTPVMVFAGTLETAPVDAADEPRRLGLYTFMASQPAEDDGGHRDVVLDITGRLPALATAVGGSPLADTVTLISRRPPKPGSDPSVGGVSLVID</sequence>
<protein>
    <submittedName>
        <fullName evidence="3">Uncharacterized protein</fullName>
    </submittedName>
</protein>
<dbReference type="AlphaFoldDB" id="A0A248K1W3"/>
<gene>
    <name evidence="3" type="ORF">Y958_28100</name>
</gene>
<feature type="region of interest" description="Disordered" evidence="1">
    <location>
        <begin position="159"/>
        <end position="180"/>
    </location>
</feature>
<dbReference type="EMBL" id="CP022112">
    <property type="protein sequence ID" value="ASG24711.1"/>
    <property type="molecule type" value="Genomic_DNA"/>
</dbReference>
<keyword evidence="2" id="KW-1133">Transmembrane helix</keyword>
<evidence type="ECO:0000313" key="4">
    <source>
        <dbReference type="Proteomes" id="UP000197153"/>
    </source>
</evidence>
<evidence type="ECO:0000256" key="2">
    <source>
        <dbReference type="SAM" id="Phobius"/>
    </source>
</evidence>
<dbReference type="Proteomes" id="UP000197153">
    <property type="component" value="Chromosome 3"/>
</dbReference>
<evidence type="ECO:0000313" key="3">
    <source>
        <dbReference type="EMBL" id="ASG24711.1"/>
    </source>
</evidence>
<keyword evidence="4" id="KW-1185">Reference proteome</keyword>
<name>A0A248K1W3_9PROT</name>
<evidence type="ECO:0000256" key="1">
    <source>
        <dbReference type="SAM" id="MobiDB-lite"/>
    </source>
</evidence>
<feature type="transmembrane region" description="Helical" evidence="2">
    <location>
        <begin position="12"/>
        <end position="31"/>
    </location>
</feature>